<keyword evidence="5 7" id="KW-0472">Membrane</keyword>
<dbReference type="STRING" id="407821.A0A087TFG6"/>
<organism evidence="8 9">
    <name type="scientific">Stegodyphus mimosarum</name>
    <name type="common">African social velvet spider</name>
    <dbReference type="NCBI Taxonomy" id="407821"/>
    <lineage>
        <taxon>Eukaryota</taxon>
        <taxon>Metazoa</taxon>
        <taxon>Ecdysozoa</taxon>
        <taxon>Arthropoda</taxon>
        <taxon>Chelicerata</taxon>
        <taxon>Arachnida</taxon>
        <taxon>Araneae</taxon>
        <taxon>Araneomorphae</taxon>
        <taxon>Entelegynae</taxon>
        <taxon>Eresoidea</taxon>
        <taxon>Eresidae</taxon>
        <taxon>Stegodyphus</taxon>
    </lineage>
</organism>
<evidence type="ECO:0000256" key="4">
    <source>
        <dbReference type="ARBA" id="ARBA00022989"/>
    </source>
</evidence>
<reference evidence="8 9" key="1">
    <citation type="submission" date="2013-11" db="EMBL/GenBank/DDBJ databases">
        <title>Genome sequencing of Stegodyphus mimosarum.</title>
        <authorList>
            <person name="Bechsgaard J."/>
        </authorList>
    </citation>
    <scope>NUCLEOTIDE SEQUENCE [LARGE SCALE GENOMIC DNA]</scope>
</reference>
<feature type="transmembrane region" description="Helical" evidence="7">
    <location>
        <begin position="12"/>
        <end position="33"/>
    </location>
</feature>
<dbReference type="OrthoDB" id="6366642at2759"/>
<dbReference type="PIRSF" id="PIRSF002419">
    <property type="entry name" value="Tetraspanin"/>
    <property type="match status" value="1"/>
</dbReference>
<evidence type="ECO:0000256" key="1">
    <source>
        <dbReference type="ARBA" id="ARBA00004141"/>
    </source>
</evidence>
<dbReference type="CDD" id="cd03127">
    <property type="entry name" value="tetraspanin_LEL"/>
    <property type="match status" value="1"/>
</dbReference>
<dbReference type="EMBL" id="KK114976">
    <property type="protein sequence ID" value="KFM63855.1"/>
    <property type="molecule type" value="Genomic_DNA"/>
</dbReference>
<dbReference type="PRINTS" id="PR00259">
    <property type="entry name" value="TMFOUR"/>
</dbReference>
<dbReference type="InterPro" id="IPR018503">
    <property type="entry name" value="Tetraspanin_CS"/>
</dbReference>
<accession>A0A087TFG6</accession>
<feature type="disulfide bond" evidence="6">
    <location>
        <begin position="141"/>
        <end position="160"/>
    </location>
</feature>
<comment type="subcellular location">
    <subcellularLocation>
        <location evidence="1 7">Membrane</location>
        <topology evidence="1 7">Multi-pass membrane protein</topology>
    </subcellularLocation>
</comment>
<dbReference type="InterPro" id="IPR000301">
    <property type="entry name" value="Tetraspanin_animals"/>
</dbReference>
<keyword evidence="6" id="KW-1015">Disulfide bond</keyword>
<evidence type="ECO:0000313" key="8">
    <source>
        <dbReference type="EMBL" id="KFM63855.1"/>
    </source>
</evidence>
<evidence type="ECO:0000256" key="5">
    <source>
        <dbReference type="ARBA" id="ARBA00023136"/>
    </source>
</evidence>
<dbReference type="Pfam" id="PF00335">
    <property type="entry name" value="Tetraspanin"/>
    <property type="match status" value="1"/>
</dbReference>
<feature type="disulfide bond" evidence="6">
    <location>
        <begin position="140"/>
        <end position="179"/>
    </location>
</feature>
<dbReference type="PROSITE" id="PS00421">
    <property type="entry name" value="TM4_1"/>
    <property type="match status" value="1"/>
</dbReference>
<keyword evidence="9" id="KW-1185">Reference proteome</keyword>
<dbReference type="Proteomes" id="UP000054359">
    <property type="component" value="Unassembled WGS sequence"/>
</dbReference>
<dbReference type="PANTHER" id="PTHR19282">
    <property type="entry name" value="TETRASPANIN"/>
    <property type="match status" value="1"/>
</dbReference>
<dbReference type="PANTHER" id="PTHR19282:SF456">
    <property type="entry name" value="CD63 MOLECULE"/>
    <property type="match status" value="1"/>
</dbReference>
<keyword evidence="3 7" id="KW-0812">Transmembrane</keyword>
<evidence type="ECO:0000256" key="6">
    <source>
        <dbReference type="PIRSR" id="PIRSR002419-1"/>
    </source>
</evidence>
<evidence type="ECO:0000256" key="7">
    <source>
        <dbReference type="RuleBase" id="RU361218"/>
    </source>
</evidence>
<sequence>MQAGMSCIKYLMFVFNFIFVVCGIALIAIGAVVINTKDFTVFLDSKYVTAPTILIIVGCIIFVVAFLGCCGAVKENHCMVMTFGILLFIIFVIEIAGGIAAYVNRSGFEDFLKTNMNSSIEQQKTDAMKIWDEIQTKWHCCGVDDASDYINNNANIPQSCCKPEITQACTEELAYKKGCFKEMLQHVKATIGKVGGVAIGIAVVELIGVIFAWCLASAIKKEYEGV</sequence>
<dbReference type="Gene3D" id="1.10.1450.10">
    <property type="entry name" value="Tetraspanin"/>
    <property type="match status" value="1"/>
</dbReference>
<feature type="non-terminal residue" evidence="8">
    <location>
        <position position="226"/>
    </location>
</feature>
<dbReference type="InterPro" id="IPR018499">
    <property type="entry name" value="Tetraspanin/Peripherin"/>
</dbReference>
<gene>
    <name evidence="8" type="ORF">X975_08662</name>
</gene>
<keyword evidence="4 7" id="KW-1133">Transmembrane helix</keyword>
<feature type="transmembrane region" description="Helical" evidence="7">
    <location>
        <begin position="194"/>
        <end position="216"/>
    </location>
</feature>
<comment type="similarity">
    <text evidence="2 7">Belongs to the tetraspanin (TM4SF) family.</text>
</comment>
<feature type="transmembrane region" description="Helical" evidence="7">
    <location>
        <begin position="53"/>
        <end position="73"/>
    </location>
</feature>
<dbReference type="InterPro" id="IPR008952">
    <property type="entry name" value="Tetraspanin_EC2_sf"/>
</dbReference>
<dbReference type="SUPFAM" id="SSF48652">
    <property type="entry name" value="Tetraspanin"/>
    <property type="match status" value="1"/>
</dbReference>
<dbReference type="AlphaFoldDB" id="A0A087TFG6"/>
<proteinExistence type="inferred from homology"/>
<evidence type="ECO:0000313" key="9">
    <source>
        <dbReference type="Proteomes" id="UP000054359"/>
    </source>
</evidence>
<evidence type="ECO:0000256" key="3">
    <source>
        <dbReference type="ARBA" id="ARBA00022692"/>
    </source>
</evidence>
<name>A0A087TFG6_STEMI</name>
<dbReference type="OMA" id="LMEGQFN"/>
<dbReference type="GO" id="GO:0005886">
    <property type="term" value="C:plasma membrane"/>
    <property type="evidence" value="ECO:0007669"/>
    <property type="project" value="TreeGrafter"/>
</dbReference>
<feature type="transmembrane region" description="Helical" evidence="7">
    <location>
        <begin position="80"/>
        <end position="103"/>
    </location>
</feature>
<protein>
    <recommendedName>
        <fullName evidence="7">Tetraspanin</fullName>
    </recommendedName>
</protein>
<evidence type="ECO:0000256" key="2">
    <source>
        <dbReference type="ARBA" id="ARBA00006840"/>
    </source>
</evidence>